<accession>A0A914NE06</accession>
<evidence type="ECO:0000313" key="1">
    <source>
        <dbReference type="Proteomes" id="UP000887563"/>
    </source>
</evidence>
<dbReference type="AlphaFoldDB" id="A0A914NE06"/>
<evidence type="ECO:0000313" key="2">
    <source>
        <dbReference type="WBParaSite" id="Minc3s04296g35965"/>
    </source>
</evidence>
<reference evidence="2" key="1">
    <citation type="submission" date="2022-11" db="UniProtKB">
        <authorList>
            <consortium name="WormBaseParasite"/>
        </authorList>
    </citation>
    <scope>IDENTIFICATION</scope>
</reference>
<protein>
    <submittedName>
        <fullName evidence="2">Candidate secreted effector</fullName>
    </submittedName>
</protein>
<proteinExistence type="predicted"/>
<dbReference type="WBParaSite" id="Minc3s04296g35965">
    <property type="protein sequence ID" value="Minc3s04296g35965"/>
    <property type="gene ID" value="Minc3s04296g35965"/>
</dbReference>
<organism evidence="1 2">
    <name type="scientific">Meloidogyne incognita</name>
    <name type="common">Southern root-knot nematode worm</name>
    <name type="synonym">Oxyuris incognita</name>
    <dbReference type="NCBI Taxonomy" id="6306"/>
    <lineage>
        <taxon>Eukaryota</taxon>
        <taxon>Metazoa</taxon>
        <taxon>Ecdysozoa</taxon>
        <taxon>Nematoda</taxon>
        <taxon>Chromadorea</taxon>
        <taxon>Rhabditida</taxon>
        <taxon>Tylenchina</taxon>
        <taxon>Tylenchomorpha</taxon>
        <taxon>Tylenchoidea</taxon>
        <taxon>Meloidogynidae</taxon>
        <taxon>Meloidogyninae</taxon>
        <taxon>Meloidogyne</taxon>
        <taxon>Meloidogyne incognita group</taxon>
    </lineage>
</organism>
<dbReference type="Proteomes" id="UP000887563">
    <property type="component" value="Unplaced"/>
</dbReference>
<sequence length="59" mass="6954">MKIFISSLFQLSRCKCWGYTIANTSPIVSLDYRDHASKQAFLNYFFILSIWKALNELFI</sequence>
<keyword evidence="1" id="KW-1185">Reference proteome</keyword>
<name>A0A914NE06_MELIC</name>